<reference evidence="1" key="1">
    <citation type="journal article" date="2015" name="Nature">
        <title>Complex archaea that bridge the gap between prokaryotes and eukaryotes.</title>
        <authorList>
            <person name="Spang A."/>
            <person name="Saw J.H."/>
            <person name="Jorgensen S.L."/>
            <person name="Zaremba-Niedzwiedzka K."/>
            <person name="Martijn J."/>
            <person name="Lind A.E."/>
            <person name="van Eijk R."/>
            <person name="Schleper C."/>
            <person name="Guy L."/>
            <person name="Ettema T.J."/>
        </authorList>
    </citation>
    <scope>NUCLEOTIDE SEQUENCE</scope>
</reference>
<sequence>MQFSFQGKDNAGVIAEIEKATGGTCVSSEHLASESNGHKFKPDQKVRLVGLEDYPEFNGEIVTITNIREDGTHGKAYYFQTDNSDLANQLNWTYEYRLEGLEIN</sequence>
<accession>A0A0F9LG68</accession>
<name>A0A0F9LG68_9ZZZZ</name>
<gene>
    <name evidence="1" type="ORF">LCGC14_1513930</name>
</gene>
<proteinExistence type="predicted"/>
<protein>
    <submittedName>
        <fullName evidence="1">Uncharacterized protein</fullName>
    </submittedName>
</protein>
<comment type="caution">
    <text evidence="1">The sequence shown here is derived from an EMBL/GenBank/DDBJ whole genome shotgun (WGS) entry which is preliminary data.</text>
</comment>
<organism evidence="1">
    <name type="scientific">marine sediment metagenome</name>
    <dbReference type="NCBI Taxonomy" id="412755"/>
    <lineage>
        <taxon>unclassified sequences</taxon>
        <taxon>metagenomes</taxon>
        <taxon>ecological metagenomes</taxon>
    </lineage>
</organism>
<evidence type="ECO:0000313" key="1">
    <source>
        <dbReference type="EMBL" id="KKM63190.1"/>
    </source>
</evidence>
<dbReference type="EMBL" id="LAZR01011144">
    <property type="protein sequence ID" value="KKM63190.1"/>
    <property type="molecule type" value="Genomic_DNA"/>
</dbReference>
<dbReference type="AlphaFoldDB" id="A0A0F9LG68"/>